<evidence type="ECO:0000313" key="1">
    <source>
        <dbReference type="EMBL" id="PTB90750.1"/>
    </source>
</evidence>
<protein>
    <submittedName>
        <fullName evidence="1">Uncharacterized protein</fullName>
    </submittedName>
</protein>
<organism evidence="1 2">
    <name type="scientific">Marivirga lumbricoides</name>
    <dbReference type="NCBI Taxonomy" id="1046115"/>
    <lineage>
        <taxon>Bacteria</taxon>
        <taxon>Pseudomonadati</taxon>
        <taxon>Bacteroidota</taxon>
        <taxon>Cytophagia</taxon>
        <taxon>Cytophagales</taxon>
        <taxon>Marivirgaceae</taxon>
        <taxon>Marivirga</taxon>
    </lineage>
</organism>
<dbReference type="AlphaFoldDB" id="A0A2T4DAD4"/>
<gene>
    <name evidence="1" type="ORF">C9994_16850</name>
</gene>
<sequence>VASRLLKTIKYNYKAGQRVAIEFTVFDGNPTFSSSTFKESRYIITSGSKLKMAEDFKEYTFYDQTPTE</sequence>
<reference evidence="1 2" key="1">
    <citation type="submission" date="2018-03" db="EMBL/GenBank/DDBJ databases">
        <title>Cross-interface Injection: A General Nanoliter Liquid Handling Method Applied to Single Cells Genome Amplification Automated Nanoliter Liquid Handling Applied to Single Cell Multiple Displacement Amplification.</title>
        <authorList>
            <person name="Yun J."/>
            <person name="Xu P."/>
            <person name="Xu J."/>
            <person name="Dai X."/>
            <person name="Wang Y."/>
            <person name="Zheng X."/>
            <person name="Cao C."/>
            <person name="Yi Q."/>
            <person name="Zhu Y."/>
            <person name="Wang L."/>
            <person name="Dong Z."/>
            <person name="Huang Y."/>
            <person name="Huang L."/>
            <person name="Du W."/>
        </authorList>
    </citation>
    <scope>NUCLEOTIDE SEQUENCE [LARGE SCALE GENOMIC DNA]</scope>
    <source>
        <strain evidence="1 2">Z-D1-2</strain>
    </source>
</reference>
<accession>A0A2T4DAD4</accession>
<comment type="caution">
    <text evidence="1">The sequence shown here is derived from an EMBL/GenBank/DDBJ whole genome shotgun (WGS) entry which is preliminary data.</text>
</comment>
<proteinExistence type="predicted"/>
<dbReference type="Proteomes" id="UP000240608">
    <property type="component" value="Unassembled WGS sequence"/>
</dbReference>
<name>A0A2T4DAD4_9BACT</name>
<feature type="non-terminal residue" evidence="1">
    <location>
        <position position="1"/>
    </location>
</feature>
<evidence type="ECO:0000313" key="2">
    <source>
        <dbReference type="Proteomes" id="UP000240608"/>
    </source>
</evidence>
<dbReference type="EMBL" id="PYVU01000578">
    <property type="protein sequence ID" value="PTB90750.1"/>
    <property type="molecule type" value="Genomic_DNA"/>
</dbReference>